<evidence type="ECO:0008006" key="4">
    <source>
        <dbReference type="Google" id="ProtNLM"/>
    </source>
</evidence>
<protein>
    <recommendedName>
        <fullName evidence="4">Flagellar protein FlgN</fullName>
    </recommendedName>
</protein>
<dbReference type="RefSeq" id="WP_380974255.1">
    <property type="nucleotide sequence ID" value="NZ_JBHTEF010000001.1"/>
</dbReference>
<organism evidence="2 3">
    <name type="scientific">Schaalia naturae</name>
    <dbReference type="NCBI Taxonomy" id="635203"/>
    <lineage>
        <taxon>Bacteria</taxon>
        <taxon>Bacillati</taxon>
        <taxon>Actinomycetota</taxon>
        <taxon>Actinomycetes</taxon>
        <taxon>Actinomycetales</taxon>
        <taxon>Actinomycetaceae</taxon>
        <taxon>Schaalia</taxon>
    </lineage>
</organism>
<reference evidence="3" key="1">
    <citation type="journal article" date="2019" name="Int. J. Syst. Evol. Microbiol.">
        <title>The Global Catalogue of Microorganisms (GCM) 10K type strain sequencing project: providing services to taxonomists for standard genome sequencing and annotation.</title>
        <authorList>
            <consortium name="The Broad Institute Genomics Platform"/>
            <consortium name="The Broad Institute Genome Sequencing Center for Infectious Disease"/>
            <person name="Wu L."/>
            <person name="Ma J."/>
        </authorList>
    </citation>
    <scope>NUCLEOTIDE SEQUENCE [LARGE SCALE GENOMIC DNA]</scope>
    <source>
        <strain evidence="3">CCUG 56698</strain>
    </source>
</reference>
<evidence type="ECO:0000256" key="1">
    <source>
        <dbReference type="SAM" id="MobiDB-lite"/>
    </source>
</evidence>
<sequence>MEAHRARVARWAGVLDDLERQTERLETQLDGADGDLPVLTWSEPAEAGSMPPELAARARALQERQRALIDRLEQAQASNAHHLQAVRELDERGPAGPVYIDTTG</sequence>
<gene>
    <name evidence="2" type="ORF">ACFQWG_08300</name>
</gene>
<proteinExistence type="predicted"/>
<name>A0ABW2SMC1_9ACTO</name>
<accession>A0ABW2SMC1</accession>
<keyword evidence="3" id="KW-1185">Reference proteome</keyword>
<comment type="caution">
    <text evidence="2">The sequence shown here is derived from an EMBL/GenBank/DDBJ whole genome shotgun (WGS) entry which is preliminary data.</text>
</comment>
<dbReference type="Proteomes" id="UP001596527">
    <property type="component" value="Unassembled WGS sequence"/>
</dbReference>
<feature type="region of interest" description="Disordered" evidence="1">
    <location>
        <begin position="85"/>
        <end position="104"/>
    </location>
</feature>
<evidence type="ECO:0000313" key="3">
    <source>
        <dbReference type="Proteomes" id="UP001596527"/>
    </source>
</evidence>
<dbReference type="EMBL" id="JBHTEF010000001">
    <property type="protein sequence ID" value="MFC7581197.1"/>
    <property type="molecule type" value="Genomic_DNA"/>
</dbReference>
<evidence type="ECO:0000313" key="2">
    <source>
        <dbReference type="EMBL" id="MFC7581197.1"/>
    </source>
</evidence>